<keyword evidence="5 9" id="KW-0949">S-adenosyl-L-methionine</keyword>
<dbReference type="InterPro" id="IPR007569">
    <property type="entry name" value="DUF559"/>
</dbReference>
<dbReference type="Gene3D" id="3.20.20.20">
    <property type="entry name" value="Dihydropteroate synthase-like"/>
    <property type="match status" value="1"/>
</dbReference>
<evidence type="ECO:0000259" key="11">
    <source>
        <dbReference type="PROSITE" id="PS50972"/>
    </source>
</evidence>
<dbReference type="KEGG" id="cagg:HYG79_03480"/>
<keyword evidence="8 9" id="KW-0170">Cobalt</keyword>
<dbReference type="Gene3D" id="3.40.960.10">
    <property type="entry name" value="VSR Endonuclease"/>
    <property type="match status" value="2"/>
</dbReference>
<dbReference type="Pfam" id="PF02310">
    <property type="entry name" value="B12-binding"/>
    <property type="match status" value="1"/>
</dbReference>
<feature type="domain" description="B12-binding" evidence="13">
    <location>
        <begin position="550"/>
        <end position="685"/>
    </location>
</feature>
<keyword evidence="9" id="KW-0028">Amino-acid biosynthesis</keyword>
<organism evidence="15 16">
    <name type="scientific">Costertonia aggregata</name>
    <dbReference type="NCBI Taxonomy" id="343403"/>
    <lineage>
        <taxon>Bacteria</taxon>
        <taxon>Pseudomonadati</taxon>
        <taxon>Bacteroidota</taxon>
        <taxon>Flavobacteriia</taxon>
        <taxon>Flavobacteriales</taxon>
        <taxon>Flavobacteriaceae</taxon>
        <taxon>Costertonia</taxon>
    </lineage>
</organism>
<dbReference type="InterPro" id="IPR037010">
    <property type="entry name" value="VitB12-dep_Met_synth_activ_sf"/>
</dbReference>
<proteinExistence type="inferred from homology"/>
<name>A0A7H9AM37_9FLAO</name>
<dbReference type="AlphaFoldDB" id="A0A7H9AM37"/>
<dbReference type="Pfam" id="PF02607">
    <property type="entry name" value="B12-binding_2"/>
    <property type="match status" value="1"/>
</dbReference>
<dbReference type="PIRSF" id="PIRSF000381">
    <property type="entry name" value="MetH"/>
    <property type="match status" value="1"/>
</dbReference>
<dbReference type="FunFam" id="3.40.50.280:FF:000001">
    <property type="entry name" value="Methionine synthase"/>
    <property type="match status" value="1"/>
</dbReference>
<keyword evidence="7" id="KW-0677">Repeat</keyword>
<evidence type="ECO:0000256" key="7">
    <source>
        <dbReference type="ARBA" id="ARBA00022737"/>
    </source>
</evidence>
<dbReference type="FunFam" id="3.20.20.20:FF:000002">
    <property type="entry name" value="Methionine synthase"/>
    <property type="match status" value="1"/>
</dbReference>
<dbReference type="RefSeq" id="WP_179240778.1">
    <property type="nucleotide sequence ID" value="NZ_CP058595.1"/>
</dbReference>
<dbReference type="UniPathway" id="UPA00051">
    <property type="reaction ID" value="UER00081"/>
</dbReference>
<dbReference type="PROSITE" id="PS50972">
    <property type="entry name" value="PTERIN_BINDING"/>
    <property type="match status" value="1"/>
</dbReference>
<dbReference type="GO" id="GO:0050667">
    <property type="term" value="P:homocysteine metabolic process"/>
    <property type="evidence" value="ECO:0007669"/>
    <property type="project" value="TreeGrafter"/>
</dbReference>
<dbReference type="InterPro" id="IPR003759">
    <property type="entry name" value="Cbl-bd_cap"/>
</dbReference>
<evidence type="ECO:0000256" key="8">
    <source>
        <dbReference type="ARBA" id="ARBA00023285"/>
    </source>
</evidence>
<comment type="cofactor">
    <cofactor evidence="9 10">
        <name>methylcob(III)alamin</name>
        <dbReference type="ChEBI" id="CHEBI:28115"/>
    </cofactor>
</comment>
<feature type="domain" description="Pterin-binding" evidence="11">
    <location>
        <begin position="25"/>
        <end position="286"/>
    </location>
</feature>
<comment type="domain">
    <text evidence="9">Modular enzyme with four functionally distinct domains. The isolated Hcy-binding domain catalyzes methyl transfer from free methylcobalamin to homocysteine. The Hcy-binding domain in association with the pterin-binding domain catalyzes the methylation of cob(I)alamin by methyltetrahydrofolate and the methylation of homocysteine. The B12-binding domain binds the cofactor. The AdoMet activation domain binds S-adenosyl-L-methionine. Under aerobic conditions cob(I)alamin can be converted to inactive cob(II)alamin. Reductive methylation by S-adenosyl-L-methionine and flavodoxin regenerates methylcobalamin.</text>
</comment>
<evidence type="ECO:0000313" key="15">
    <source>
        <dbReference type="EMBL" id="QLG44444.1"/>
    </source>
</evidence>
<comment type="cofactor">
    <cofactor evidence="9">
        <name>Zn(2+)</name>
        <dbReference type="ChEBI" id="CHEBI:29105"/>
    </cofactor>
</comment>
<dbReference type="SMART" id="SM01018">
    <property type="entry name" value="B12-binding_2"/>
    <property type="match status" value="1"/>
</dbReference>
<dbReference type="GO" id="GO:0005829">
    <property type="term" value="C:cytosol"/>
    <property type="evidence" value="ECO:0007669"/>
    <property type="project" value="TreeGrafter"/>
</dbReference>
<dbReference type="SUPFAM" id="SSF52242">
    <property type="entry name" value="Cobalamin (vitamin B12)-binding domain"/>
    <property type="match status" value="1"/>
</dbReference>
<comment type="function">
    <text evidence="9">Catalyzes the transfer of a methyl group from methyl-cobalamin to homocysteine, yielding enzyme-bound cob(I)alamin and methionine. Subsequently, remethylates the cofactor using methyltetrahydrofolate.</text>
</comment>
<dbReference type="EMBL" id="CP058595">
    <property type="protein sequence ID" value="QLG44444.1"/>
    <property type="molecule type" value="Genomic_DNA"/>
</dbReference>
<evidence type="ECO:0000313" key="16">
    <source>
        <dbReference type="Proteomes" id="UP000509302"/>
    </source>
</evidence>
<evidence type="ECO:0000256" key="3">
    <source>
        <dbReference type="ARBA" id="ARBA00022628"/>
    </source>
</evidence>
<dbReference type="Proteomes" id="UP000509302">
    <property type="component" value="Chromosome"/>
</dbReference>
<dbReference type="GO" id="GO:0008705">
    <property type="term" value="F:methionine synthase activity"/>
    <property type="evidence" value="ECO:0007669"/>
    <property type="project" value="UniProtKB-UniRule"/>
</dbReference>
<dbReference type="InterPro" id="IPR036594">
    <property type="entry name" value="Meth_synthase_dom"/>
</dbReference>
<accession>A0A7H9AM37</accession>
<evidence type="ECO:0000259" key="12">
    <source>
        <dbReference type="PROSITE" id="PS50974"/>
    </source>
</evidence>
<dbReference type="SUPFAM" id="SSF56507">
    <property type="entry name" value="Methionine synthase activation domain-like"/>
    <property type="match status" value="2"/>
</dbReference>
<dbReference type="GO" id="GO:0008270">
    <property type="term" value="F:zinc ion binding"/>
    <property type="evidence" value="ECO:0007669"/>
    <property type="project" value="UniProtKB-UniRule"/>
</dbReference>
<dbReference type="Gene3D" id="1.10.288.10">
    <property type="entry name" value="Cobalamin-dependent Methionine Synthase, domain 2"/>
    <property type="match status" value="2"/>
</dbReference>
<dbReference type="CDD" id="cd00740">
    <property type="entry name" value="MeTr"/>
    <property type="match status" value="1"/>
</dbReference>
<sequence length="1159" mass="130394">MIEAKPKYLKLSGLEPLVVTPESNFINVGERTNVAGSKKFLRLIKEEKFEEALDVARHQVEGGAQIIDINMDDGLIDGKEAMVKFLNLVIAEPDIARVPIMIDSSKWEIIEAGLQVVQGKCVVNSISLKEGEDEFIRHAKLIKRYGAAVIVMAFDEVGQADNYDRRIEISKRSYNILVNRVGFPPEDIIFDLNIFPVATGMDEHKLNALDFINATKWVRENLPHCSVSGGVSNISFSFRGNNPVREAMHSVFLYHAIRAGMNMGIVNPTMLEVYDDIPKDLLERVEDVMLNRRDDATERLLDFAESVVGKAKESKVDLSWRSAPLQDRITRALVKGIDQYIVEDVEEARKASAKPIEVIEGHLMTGMNVVGDLFGSGKMFLPQVVKSARVMKKAVAYLLPYIEEEKKKSAPQPPKGELHWKTANPVLYGLLKEHARKMRNRPTEAEKMLWNALSGKNLDGYKFRRQHIIGEFITDFVCLKQNLIVEIDGSIHQLPENRKIDEERTAWLEEQGYKVIRFTNNEVLTNLEAVLEKIHAQLIAPPLGAGGAGAGKILMATVKGDVHDIGKNIVSVVLACNNYEIVDLGVMVPPEKIIASAIEHNVDVIGLSGLITPSLDEMVHLAKEMERQNFKVPLLIGGATTSKAHTAVKIDPQYSQAVVHVNDASRAVTVVGDLLQKETSDAYKKSIKEDYDVFRDKFLKRSVKKEYKSIEEARKNKFKIDWDSAQIKEPNELGIQIIENLDLEKLVDFIDWTPFFRSWELHGKYPDILTDNVVGAQATELFEDAQAMLKKVLQEKQLQAKGIFGLFPANTVNDDDIEVAPPPPKGEQYWATANPMLYGLLKEHAKNMRNRPTEAEEMLWNALSGKNLDGYKFRRQHIIGEFIADFVCLKQNLIVEIDGSIHQLPENKKSDEERTAWLEEQGYRVIRFTNNEVLGNLEEVLEQIHDRLLASPLGAGGAFRTLRQQLQRREGIPDYALADFIAPKDSGKQDYIGCFCVSTGFGTAELAAAYEKDLDDYSSIMIKALADRLAEAFAEYLHKEVRTKYWGYAANEDLSNEELINESYKGIRPAPGYPACPDHLEKLTIWEILGVEEKIGVKLTESLAMWPAASVSGYYFANPKARYFGLGKIEEDQVKDYAERKGIALEDAMKWLAPNIVES</sequence>
<dbReference type="Gene3D" id="3.10.196.10">
    <property type="entry name" value="Vitamin B12-dependent methionine synthase, activation domain"/>
    <property type="match status" value="2"/>
</dbReference>
<dbReference type="InterPro" id="IPR036724">
    <property type="entry name" value="Cobalamin-bd_sf"/>
</dbReference>
<keyword evidence="9" id="KW-0862">Zinc</keyword>
<dbReference type="GO" id="GO:0032259">
    <property type="term" value="P:methylation"/>
    <property type="evidence" value="ECO:0007669"/>
    <property type="project" value="UniProtKB-KW"/>
</dbReference>
<dbReference type="InterPro" id="IPR047216">
    <property type="entry name" value="Endonuclease_DUF559_bact"/>
</dbReference>
<feature type="domain" description="AdoMet activation" evidence="12">
    <location>
        <begin position="701"/>
        <end position="1159"/>
    </location>
</feature>
<keyword evidence="9" id="KW-0486">Methionine biosynthesis</keyword>
<dbReference type="SUPFAM" id="SSF52980">
    <property type="entry name" value="Restriction endonuclease-like"/>
    <property type="match status" value="2"/>
</dbReference>
<dbReference type="InterPro" id="IPR050554">
    <property type="entry name" value="Met_Synthase/Corrinoid"/>
</dbReference>
<dbReference type="PROSITE" id="PS50974">
    <property type="entry name" value="ADOMET_ACTIVATION"/>
    <property type="match status" value="1"/>
</dbReference>
<feature type="binding site" evidence="10">
    <location>
        <position position="360"/>
    </location>
    <ligand>
        <name>methylcob(III)alamin</name>
        <dbReference type="ChEBI" id="CHEBI:28115"/>
    </ligand>
</feature>
<reference evidence="15 16" key="1">
    <citation type="journal article" date="2006" name="Int. J. Syst. Evol. Microbiol.">
        <title>Costertonia aggregata gen. nov., sp. nov., a mesophilic marine bacterium of the family Flavobacteriaceae, isolated from a mature biofilm.</title>
        <authorList>
            <person name="Kwon K.K."/>
            <person name="Lee Y.K."/>
            <person name="Lee H.K."/>
        </authorList>
    </citation>
    <scope>NUCLEOTIDE SEQUENCE [LARGE SCALE GENOMIC DNA]</scope>
    <source>
        <strain evidence="15 16">KCCM 42265</strain>
    </source>
</reference>
<dbReference type="Gene3D" id="1.10.1240.10">
    <property type="entry name" value="Methionine synthase domain"/>
    <property type="match status" value="1"/>
</dbReference>
<dbReference type="CDD" id="cd01038">
    <property type="entry name" value="Endonuclease_DUF559"/>
    <property type="match status" value="2"/>
</dbReference>
<keyword evidence="2 9" id="KW-0489">Methyltransferase</keyword>
<keyword evidence="3 9" id="KW-0846">Cobalamin</keyword>
<keyword evidence="4 9" id="KW-0808">Transferase</keyword>
<dbReference type="EC" id="2.1.1.13" evidence="9"/>
<dbReference type="Pfam" id="PF00809">
    <property type="entry name" value="Pterin_bind"/>
    <property type="match status" value="1"/>
</dbReference>
<evidence type="ECO:0000256" key="1">
    <source>
        <dbReference type="ARBA" id="ARBA00010398"/>
    </source>
</evidence>
<keyword evidence="16" id="KW-1185">Reference proteome</keyword>
<evidence type="ECO:0000256" key="4">
    <source>
        <dbReference type="ARBA" id="ARBA00022679"/>
    </source>
</evidence>
<gene>
    <name evidence="15" type="ORF">HYG79_03480</name>
</gene>
<dbReference type="SUPFAM" id="SSF47644">
    <property type="entry name" value="Methionine synthase domain"/>
    <property type="match status" value="1"/>
</dbReference>
<protein>
    <recommendedName>
        <fullName evidence="9">Methionine synthase</fullName>
        <ecNumber evidence="9">2.1.1.13</ecNumber>
    </recommendedName>
    <alternativeName>
        <fullName evidence="9">5-methyltetrahydrofolate--homocysteine methyltransferase</fullName>
    </alternativeName>
</protein>
<dbReference type="PROSITE" id="PS51332">
    <property type="entry name" value="B12_BINDING"/>
    <property type="match status" value="1"/>
</dbReference>
<dbReference type="SUPFAM" id="SSF51717">
    <property type="entry name" value="Dihydropteroate synthetase-like"/>
    <property type="match status" value="1"/>
</dbReference>
<dbReference type="FunFam" id="1.10.1240.10:FF:000001">
    <property type="entry name" value="Methionine synthase"/>
    <property type="match status" value="1"/>
</dbReference>
<dbReference type="InterPro" id="IPR011822">
    <property type="entry name" value="MetH"/>
</dbReference>
<evidence type="ECO:0000256" key="5">
    <source>
        <dbReference type="ARBA" id="ARBA00022691"/>
    </source>
</evidence>
<dbReference type="InterPro" id="IPR006158">
    <property type="entry name" value="Cobalamin-bd"/>
</dbReference>
<dbReference type="GO" id="GO:0046653">
    <property type="term" value="P:tetrahydrofolate metabolic process"/>
    <property type="evidence" value="ECO:0007669"/>
    <property type="project" value="TreeGrafter"/>
</dbReference>
<dbReference type="GO" id="GO:0031419">
    <property type="term" value="F:cobalamin binding"/>
    <property type="evidence" value="ECO:0007669"/>
    <property type="project" value="UniProtKB-UniRule"/>
</dbReference>
<dbReference type="PANTHER" id="PTHR45833">
    <property type="entry name" value="METHIONINE SYNTHASE"/>
    <property type="match status" value="1"/>
</dbReference>
<dbReference type="Pfam" id="PF02965">
    <property type="entry name" value="Met_synt_B12"/>
    <property type="match status" value="2"/>
</dbReference>
<dbReference type="PANTHER" id="PTHR45833:SF1">
    <property type="entry name" value="METHIONINE SYNTHASE"/>
    <property type="match status" value="1"/>
</dbReference>
<dbReference type="InterPro" id="IPR004223">
    <property type="entry name" value="VitB12-dep_Met_synth_activ_dom"/>
</dbReference>
<dbReference type="InterPro" id="IPR011005">
    <property type="entry name" value="Dihydropteroate_synth-like_sf"/>
</dbReference>
<dbReference type="Pfam" id="PF04480">
    <property type="entry name" value="DUF559"/>
    <property type="match status" value="2"/>
</dbReference>
<keyword evidence="6 9" id="KW-0479">Metal-binding</keyword>
<dbReference type="PROSITE" id="PS51337">
    <property type="entry name" value="B12_BINDING_NTER"/>
    <property type="match status" value="1"/>
</dbReference>
<dbReference type="InterPro" id="IPR011335">
    <property type="entry name" value="Restrct_endonuc-II-like"/>
</dbReference>
<feature type="domain" description="B12-binding N-terminal" evidence="14">
    <location>
        <begin position="316"/>
        <end position="410"/>
    </location>
</feature>
<dbReference type="InterPro" id="IPR000489">
    <property type="entry name" value="Pterin-binding_dom"/>
</dbReference>
<comment type="pathway">
    <text evidence="9">Amino-acid biosynthesis; L-methionine biosynthesis via de novo pathway; L-methionine from L-homocysteine (MetH route): step 1/1.</text>
</comment>
<evidence type="ECO:0000256" key="2">
    <source>
        <dbReference type="ARBA" id="ARBA00022603"/>
    </source>
</evidence>
<dbReference type="Gene3D" id="3.40.50.280">
    <property type="entry name" value="Cobalamin-binding domain"/>
    <property type="match status" value="1"/>
</dbReference>
<evidence type="ECO:0000256" key="10">
    <source>
        <dbReference type="PIRSR" id="PIRSR000381-2"/>
    </source>
</evidence>
<evidence type="ECO:0000256" key="6">
    <source>
        <dbReference type="ARBA" id="ARBA00022723"/>
    </source>
</evidence>
<evidence type="ECO:0000256" key="9">
    <source>
        <dbReference type="PIRNR" id="PIRNR000381"/>
    </source>
</evidence>
<comment type="catalytic activity">
    <reaction evidence="9">
        <text>(6S)-5-methyl-5,6,7,8-tetrahydrofolate + L-homocysteine = (6S)-5,6,7,8-tetrahydrofolate + L-methionine</text>
        <dbReference type="Rhea" id="RHEA:11172"/>
        <dbReference type="ChEBI" id="CHEBI:18608"/>
        <dbReference type="ChEBI" id="CHEBI:57453"/>
        <dbReference type="ChEBI" id="CHEBI:57844"/>
        <dbReference type="ChEBI" id="CHEBI:58199"/>
        <dbReference type="EC" id="2.1.1.13"/>
    </reaction>
</comment>
<evidence type="ECO:0000259" key="14">
    <source>
        <dbReference type="PROSITE" id="PS51337"/>
    </source>
</evidence>
<evidence type="ECO:0000259" key="13">
    <source>
        <dbReference type="PROSITE" id="PS51332"/>
    </source>
</evidence>
<comment type="similarity">
    <text evidence="1">Belongs to the vitamin-B12 dependent methionine synthase family.</text>
</comment>